<dbReference type="SMART" id="SM00235">
    <property type="entry name" value="ZnMc"/>
    <property type="match status" value="1"/>
</dbReference>
<feature type="chain" id="PRO_5004881328" evidence="3">
    <location>
        <begin position="25"/>
        <end position="332"/>
    </location>
</feature>
<dbReference type="InterPro" id="IPR024079">
    <property type="entry name" value="MetalloPept_cat_dom_sf"/>
</dbReference>
<keyword evidence="1" id="KW-1015">Disulfide bond</keyword>
<evidence type="ECO:0000259" key="4">
    <source>
        <dbReference type="PROSITE" id="PS51864"/>
    </source>
</evidence>
<dbReference type="PANTHER" id="PTHR10127">
    <property type="entry name" value="DISCOIDIN, CUB, EGF, LAMININ , AND ZINC METALLOPROTEASE DOMAIN CONTAINING"/>
    <property type="match status" value="1"/>
</dbReference>
<dbReference type="PANTHER" id="PTHR10127:SF831">
    <property type="entry name" value="ZINC METALLOPROTEINASE NAS-37"/>
    <property type="match status" value="1"/>
</dbReference>
<feature type="domain" description="Peptidase M12A" evidence="4">
    <location>
        <begin position="130"/>
        <end position="209"/>
    </location>
</feature>
<dbReference type="SUPFAM" id="SSF55486">
    <property type="entry name" value="Metalloproteases ('zincins'), catalytic domain"/>
    <property type="match status" value="1"/>
</dbReference>
<comment type="caution">
    <text evidence="5">The sequence shown here is derived from an EMBL/GenBank/DDBJ whole genome shotgun (WGS) entry which is preliminary data.</text>
</comment>
<dbReference type="MEROPS" id="M12.A40"/>
<dbReference type="Pfam" id="PF01400">
    <property type="entry name" value="Astacin"/>
    <property type="match status" value="1"/>
</dbReference>
<organism evidence="5">
    <name type="scientific">Haemonchus contortus</name>
    <name type="common">Barber pole worm</name>
    <dbReference type="NCBI Taxonomy" id="6289"/>
    <lineage>
        <taxon>Eukaryota</taxon>
        <taxon>Metazoa</taxon>
        <taxon>Ecdysozoa</taxon>
        <taxon>Nematoda</taxon>
        <taxon>Chromadorea</taxon>
        <taxon>Rhabditida</taxon>
        <taxon>Rhabditina</taxon>
        <taxon>Rhabditomorpha</taxon>
        <taxon>Strongyloidea</taxon>
        <taxon>Trichostrongylidae</taxon>
        <taxon>Haemonchus</taxon>
    </lineage>
</organism>
<gene>
    <name evidence="5" type="ORF">HCOI_01117200</name>
</gene>
<sequence>MASKHSRCVAFVSMLLLLLDGGSALSDNGRASLAQTLRGVDLEQRRERLRSLQLVDVVSSPSGASSNTDEESIEANRASFPRGGSILEKNRFEGVSDYLYEGDINLTEEQLAALESKLNNGTSRQKRQASKVASLWANKKVFYYFDISLGDPMKALVKKTLAYLAARTCLTFVENATATNRIRVFPGSGCYSNIGMIGGEQDLSLADGCNTPAGCGAVLTAAATWKSKKVVLGNATNPDLRDTYAMCNDWIKAPAGKKVQVQMTVMKGVMCLNGCWTHGIEFKTLANKLMTNPRSCCDEHLKKVITSTINPTPVITYNVYQQSEITYLYKYI</sequence>
<evidence type="ECO:0000313" key="5">
    <source>
        <dbReference type="EMBL" id="CDL94647.1"/>
    </source>
</evidence>
<reference evidence="5" key="1">
    <citation type="submission" date="2013-03" db="EMBL/GenBank/DDBJ databases">
        <authorList>
            <person name="Aslett M."/>
        </authorList>
    </citation>
    <scope>NUCLEOTIDE SEQUENCE [LARGE SCALE GENOMIC DNA]</scope>
    <source>
        <strain evidence="5">ISE/inbred ISE</strain>
    </source>
</reference>
<feature type="signal peptide" evidence="3">
    <location>
        <begin position="1"/>
        <end position="24"/>
    </location>
</feature>
<proteinExistence type="predicted"/>
<keyword evidence="3" id="KW-0732">Signal</keyword>
<dbReference type="EMBL" id="CAVP010058435">
    <property type="protein sequence ID" value="CDL94647.1"/>
    <property type="molecule type" value="Genomic_DNA"/>
</dbReference>
<dbReference type="GO" id="GO:0006508">
    <property type="term" value="P:proteolysis"/>
    <property type="evidence" value="ECO:0007669"/>
    <property type="project" value="InterPro"/>
</dbReference>
<reference evidence="5" key="2">
    <citation type="submission" date="2013-05" db="EMBL/GenBank/DDBJ databases">
        <title>The genome and transcriptome of Haemonchus contortus: a key model parasite for drug and vaccine discovery.</title>
        <authorList>
            <person name="Laing R."/>
            <person name="Kikuchi T."/>
            <person name="Martinelli A."/>
            <person name="Tsai I.J."/>
            <person name="Beech R.N."/>
            <person name="Redman E."/>
            <person name="Holroyd N."/>
            <person name="Bartley D.J."/>
            <person name="Beasley H."/>
            <person name="Britton C."/>
            <person name="Curran D."/>
            <person name="Devaney E."/>
            <person name="Gilabert A."/>
            <person name="Jackson F."/>
            <person name="Hunt M."/>
            <person name="Johnston S."/>
            <person name="Kryukov I."/>
            <person name="Li K."/>
            <person name="Morrison A.A."/>
            <person name="Reid A.J."/>
            <person name="Sargison N."/>
            <person name="Saunders G."/>
            <person name="Wasmuth J.D."/>
            <person name="Wolstenholme A."/>
            <person name="Berriman M."/>
            <person name="Gilleard J.S."/>
            <person name="Cotton J.A."/>
        </authorList>
    </citation>
    <scope>NUCLEOTIDE SEQUENCE [LARGE SCALE GENOMIC DNA]</scope>
    <source>
        <strain evidence="5">ISE/inbred ISE</strain>
    </source>
</reference>
<dbReference type="InterPro" id="IPR001506">
    <property type="entry name" value="Peptidase_M12A"/>
</dbReference>
<evidence type="ECO:0000256" key="1">
    <source>
        <dbReference type="ARBA" id="ARBA00023157"/>
    </source>
</evidence>
<dbReference type="GO" id="GO:0008270">
    <property type="term" value="F:zinc ion binding"/>
    <property type="evidence" value="ECO:0007669"/>
    <property type="project" value="InterPro"/>
</dbReference>
<dbReference type="PROSITE" id="PS51864">
    <property type="entry name" value="ASTACIN"/>
    <property type="match status" value="1"/>
</dbReference>
<protein>
    <submittedName>
        <fullName evidence="5">Peptidase M12A domain containing protein</fullName>
    </submittedName>
</protein>
<evidence type="ECO:0000256" key="2">
    <source>
        <dbReference type="PROSITE-ProRule" id="PRU01211"/>
    </source>
</evidence>
<accession>W6NR59</accession>
<name>W6NR59_HAECO</name>
<evidence type="ECO:0000256" key="3">
    <source>
        <dbReference type="SAM" id="SignalP"/>
    </source>
</evidence>
<dbReference type="InterPro" id="IPR006026">
    <property type="entry name" value="Peptidase_Metallo"/>
</dbReference>
<dbReference type="Gene3D" id="3.40.390.10">
    <property type="entry name" value="Collagenase (Catalytic Domain)"/>
    <property type="match status" value="1"/>
</dbReference>
<dbReference type="GO" id="GO:0004222">
    <property type="term" value="F:metalloendopeptidase activity"/>
    <property type="evidence" value="ECO:0007669"/>
    <property type="project" value="InterPro"/>
</dbReference>
<dbReference type="AlphaFoldDB" id="W6NR59"/>
<comment type="caution">
    <text evidence="2">Lacks conserved residue(s) required for the propagation of feature annotation.</text>
</comment>